<accession>A0A511V9M4</accession>
<dbReference type="AlphaFoldDB" id="A0A511V9M4"/>
<gene>
    <name evidence="1" type="ORF">ADA01nite_14020</name>
</gene>
<keyword evidence="2" id="KW-1185">Reference proteome</keyword>
<evidence type="ECO:0000313" key="2">
    <source>
        <dbReference type="Proteomes" id="UP000321157"/>
    </source>
</evidence>
<protein>
    <recommendedName>
        <fullName evidence="3">Pyridoxamine 5'-phosphate oxidase putative domain-containing protein</fullName>
    </recommendedName>
</protein>
<proteinExistence type="predicted"/>
<name>A0A511V9M4_9BACL</name>
<dbReference type="InterPro" id="IPR012349">
    <property type="entry name" value="Split_barrel_FMN-bd"/>
</dbReference>
<dbReference type="RefSeq" id="WP_146809230.1">
    <property type="nucleotide sequence ID" value="NZ_BJXX01000057.1"/>
</dbReference>
<sequence>MGKVLDTLSEELVGYLQGERIVSLITIDVESKKPTLDAISWLVAHPGGKTLSFAVGHKATSARNIQHEPYIILGVVGAGSCFSIKGTAVVSDVVEKTMKLRIVTVEVEAVEDVMFYGGKVSVEPEYVKTYNAELAAKLDEEVYGLLRNS</sequence>
<dbReference type="EMBL" id="BJXX01000057">
    <property type="protein sequence ID" value="GEN33942.1"/>
    <property type="molecule type" value="Genomic_DNA"/>
</dbReference>
<evidence type="ECO:0008006" key="3">
    <source>
        <dbReference type="Google" id="ProtNLM"/>
    </source>
</evidence>
<evidence type="ECO:0000313" key="1">
    <source>
        <dbReference type="EMBL" id="GEN33942.1"/>
    </source>
</evidence>
<comment type="caution">
    <text evidence="1">The sequence shown here is derived from an EMBL/GenBank/DDBJ whole genome shotgun (WGS) entry which is preliminary data.</text>
</comment>
<dbReference type="SUPFAM" id="SSF50475">
    <property type="entry name" value="FMN-binding split barrel"/>
    <property type="match status" value="1"/>
</dbReference>
<dbReference type="OrthoDB" id="2381603at2"/>
<organism evidence="1 2">
    <name type="scientific">Aneurinibacillus danicus</name>
    <dbReference type="NCBI Taxonomy" id="267746"/>
    <lineage>
        <taxon>Bacteria</taxon>
        <taxon>Bacillati</taxon>
        <taxon>Bacillota</taxon>
        <taxon>Bacilli</taxon>
        <taxon>Bacillales</taxon>
        <taxon>Paenibacillaceae</taxon>
        <taxon>Aneurinibacillus group</taxon>
        <taxon>Aneurinibacillus</taxon>
    </lineage>
</organism>
<reference evidence="1 2" key="1">
    <citation type="submission" date="2019-07" db="EMBL/GenBank/DDBJ databases">
        <title>Whole genome shotgun sequence of Aneurinibacillus danicus NBRC 102444.</title>
        <authorList>
            <person name="Hosoyama A."/>
            <person name="Uohara A."/>
            <person name="Ohji S."/>
            <person name="Ichikawa N."/>
        </authorList>
    </citation>
    <scope>NUCLEOTIDE SEQUENCE [LARGE SCALE GENOMIC DNA]</scope>
    <source>
        <strain evidence="1 2">NBRC 102444</strain>
    </source>
</reference>
<dbReference type="Proteomes" id="UP000321157">
    <property type="component" value="Unassembled WGS sequence"/>
</dbReference>
<dbReference type="Gene3D" id="2.30.110.10">
    <property type="entry name" value="Electron Transport, Fmn-binding Protein, Chain A"/>
    <property type="match status" value="1"/>
</dbReference>
<dbReference type="NCBIfam" id="NF005232">
    <property type="entry name" value="PRK06733.1"/>
    <property type="match status" value="1"/>
</dbReference>